<keyword evidence="1" id="KW-0732">Signal</keyword>
<dbReference type="OrthoDB" id="6039249at2759"/>
<dbReference type="AlphaFoldDB" id="R7TGJ0"/>
<accession>R7TGJ0</accession>
<organism evidence="3">
    <name type="scientific">Capitella teleta</name>
    <name type="common">Polychaete worm</name>
    <dbReference type="NCBI Taxonomy" id="283909"/>
    <lineage>
        <taxon>Eukaryota</taxon>
        <taxon>Metazoa</taxon>
        <taxon>Spiralia</taxon>
        <taxon>Lophotrochozoa</taxon>
        <taxon>Annelida</taxon>
        <taxon>Polychaeta</taxon>
        <taxon>Sedentaria</taxon>
        <taxon>Scolecida</taxon>
        <taxon>Capitellidae</taxon>
        <taxon>Capitella</taxon>
    </lineage>
</organism>
<dbReference type="EMBL" id="KB310812">
    <property type="protein sequence ID" value="ELT90691.1"/>
    <property type="molecule type" value="Genomic_DNA"/>
</dbReference>
<evidence type="ECO:0000313" key="3">
    <source>
        <dbReference type="EMBL" id="ELT90691.1"/>
    </source>
</evidence>
<sequence length="247" mass="26830">MKVLIVLCALACTAFGAIKKCGDEEFDNTDLMCCNGNITPRPDPNCVARVNNKCCATVGFDNSEYMCCDGVINARPDGYRANNKCCGQKAFDNLGNMCCRGVINARPGGDPALHQCCGKVAFSQADCRCRSEVLTCDARGSPSDATDEIFGLNIIVWLKKYCTVWPNEKGYCPKKNLAFRKLGVGEDGCYNAIFLLIAWKPAPIYLALTNKDKDKDNFIGPEGMVLANGNDELGVLYRVIGNTVSAM</sequence>
<name>R7TGJ0_CAPTE</name>
<dbReference type="Pfam" id="PF24748">
    <property type="entry name" value="Galaxin_repeat"/>
    <property type="match status" value="1"/>
</dbReference>
<reference evidence="4" key="3">
    <citation type="submission" date="2015-06" db="UniProtKB">
        <authorList>
            <consortium name="EnsemblMetazoa"/>
        </authorList>
    </citation>
    <scope>IDENTIFICATION</scope>
</reference>
<dbReference type="EnsemblMetazoa" id="CapteT211529">
    <property type="protein sequence ID" value="CapteP211529"/>
    <property type="gene ID" value="CapteG211529"/>
</dbReference>
<protein>
    <recommendedName>
        <fullName evidence="2">Galaxin-like repeats domain-containing protein</fullName>
    </recommendedName>
</protein>
<reference evidence="3 5" key="2">
    <citation type="journal article" date="2013" name="Nature">
        <title>Insights into bilaterian evolution from three spiralian genomes.</title>
        <authorList>
            <person name="Simakov O."/>
            <person name="Marletaz F."/>
            <person name="Cho S.J."/>
            <person name="Edsinger-Gonzales E."/>
            <person name="Havlak P."/>
            <person name="Hellsten U."/>
            <person name="Kuo D.H."/>
            <person name="Larsson T."/>
            <person name="Lv J."/>
            <person name="Arendt D."/>
            <person name="Savage R."/>
            <person name="Osoegawa K."/>
            <person name="de Jong P."/>
            <person name="Grimwood J."/>
            <person name="Chapman J.A."/>
            <person name="Shapiro H."/>
            <person name="Aerts A."/>
            <person name="Otillar R.P."/>
            <person name="Terry A.Y."/>
            <person name="Boore J.L."/>
            <person name="Grigoriev I.V."/>
            <person name="Lindberg D.R."/>
            <person name="Seaver E.C."/>
            <person name="Weisblat D.A."/>
            <person name="Putnam N.H."/>
            <person name="Rokhsar D.S."/>
        </authorList>
    </citation>
    <scope>NUCLEOTIDE SEQUENCE</scope>
    <source>
        <strain evidence="3 5">I ESC-2004</strain>
    </source>
</reference>
<dbReference type="Proteomes" id="UP000014760">
    <property type="component" value="Unassembled WGS sequence"/>
</dbReference>
<proteinExistence type="predicted"/>
<feature type="signal peptide" evidence="1">
    <location>
        <begin position="1"/>
        <end position="16"/>
    </location>
</feature>
<gene>
    <name evidence="3" type="ORF">CAPTEDRAFT_211529</name>
</gene>
<reference evidence="5" key="1">
    <citation type="submission" date="2012-12" db="EMBL/GenBank/DDBJ databases">
        <authorList>
            <person name="Hellsten U."/>
            <person name="Grimwood J."/>
            <person name="Chapman J.A."/>
            <person name="Shapiro H."/>
            <person name="Aerts A."/>
            <person name="Otillar R.P."/>
            <person name="Terry A.Y."/>
            <person name="Boore J.L."/>
            <person name="Simakov O."/>
            <person name="Marletaz F."/>
            <person name="Cho S.-J."/>
            <person name="Edsinger-Gonzales E."/>
            <person name="Havlak P."/>
            <person name="Kuo D.-H."/>
            <person name="Larsson T."/>
            <person name="Lv J."/>
            <person name="Arendt D."/>
            <person name="Savage R."/>
            <person name="Osoegawa K."/>
            <person name="de Jong P."/>
            <person name="Lindberg D.R."/>
            <person name="Seaver E.C."/>
            <person name="Weisblat D.A."/>
            <person name="Putnam N.H."/>
            <person name="Grigoriev I.V."/>
            <person name="Rokhsar D.S."/>
        </authorList>
    </citation>
    <scope>NUCLEOTIDE SEQUENCE</scope>
    <source>
        <strain evidence="5">I ESC-2004</strain>
    </source>
</reference>
<feature type="chain" id="PRO_5008786976" description="Galaxin-like repeats domain-containing protein" evidence="1">
    <location>
        <begin position="17"/>
        <end position="247"/>
    </location>
</feature>
<feature type="domain" description="Galaxin-like repeats" evidence="2">
    <location>
        <begin position="21"/>
        <end position="134"/>
    </location>
</feature>
<dbReference type="EMBL" id="AMQN01014213">
    <property type="status" value="NOT_ANNOTATED_CDS"/>
    <property type="molecule type" value="Genomic_DNA"/>
</dbReference>
<evidence type="ECO:0000259" key="2">
    <source>
        <dbReference type="Pfam" id="PF24748"/>
    </source>
</evidence>
<evidence type="ECO:0000313" key="5">
    <source>
        <dbReference type="Proteomes" id="UP000014760"/>
    </source>
</evidence>
<dbReference type="InterPro" id="IPR056601">
    <property type="entry name" value="Galaxin_dom"/>
</dbReference>
<evidence type="ECO:0000313" key="4">
    <source>
        <dbReference type="EnsemblMetazoa" id="CapteP211529"/>
    </source>
</evidence>
<dbReference type="HOGENOM" id="CLU_1125461_0_0_1"/>
<evidence type="ECO:0000256" key="1">
    <source>
        <dbReference type="SAM" id="SignalP"/>
    </source>
</evidence>
<keyword evidence="5" id="KW-1185">Reference proteome</keyword>